<keyword evidence="2" id="KW-1185">Reference proteome</keyword>
<evidence type="ECO:0000313" key="1">
    <source>
        <dbReference type="EMBL" id="KAJ9651652.1"/>
    </source>
</evidence>
<reference evidence="1" key="1">
    <citation type="submission" date="2022-10" db="EMBL/GenBank/DDBJ databases">
        <title>Culturing micro-colonial fungi from biological soil crusts in the Mojave desert and describing Neophaeococcomyces mojavensis, and introducing the new genera and species Taxawa tesnikishii.</title>
        <authorList>
            <person name="Kurbessoian T."/>
            <person name="Stajich J.E."/>
        </authorList>
    </citation>
    <scope>NUCLEOTIDE SEQUENCE</scope>
    <source>
        <strain evidence="1">JES_112</strain>
    </source>
</reference>
<proteinExistence type="predicted"/>
<dbReference type="Proteomes" id="UP001172386">
    <property type="component" value="Unassembled WGS sequence"/>
</dbReference>
<dbReference type="EMBL" id="JAPDRQ010000242">
    <property type="protein sequence ID" value="KAJ9651652.1"/>
    <property type="molecule type" value="Genomic_DNA"/>
</dbReference>
<name>A0ACC2ZVP3_9EURO</name>
<organism evidence="1 2">
    <name type="scientific">Neophaeococcomyces mojaviensis</name>
    <dbReference type="NCBI Taxonomy" id="3383035"/>
    <lineage>
        <taxon>Eukaryota</taxon>
        <taxon>Fungi</taxon>
        <taxon>Dikarya</taxon>
        <taxon>Ascomycota</taxon>
        <taxon>Pezizomycotina</taxon>
        <taxon>Eurotiomycetes</taxon>
        <taxon>Chaetothyriomycetidae</taxon>
        <taxon>Chaetothyriales</taxon>
        <taxon>Chaetothyriales incertae sedis</taxon>
        <taxon>Neophaeococcomyces</taxon>
    </lineage>
</organism>
<sequence length="1300" mass="147074">MGVTGLWKVVEPTARPTKLETLHRKRLAVDASIWIYQFLKAVRDKEGNALRNSHVVGFFRRICKLLYFGIKPVFVFDGGAPVLKRETIRKRARRREGRREDAVRTAGKLLAVQVARAAEEEAARQKRERERPVEDEVLPEDQELVYVDEIGMDKKERQAGRSFKKKDQYHLPELEVSLAEMGAPNDPRVMSQAELEEYAMQFHNGEDINLYDFSKIDFDSPFFQSLPPGDKYNILNAARLRSRLRMGYSKEQLDGMFPDRMAFSRFQIERVKERNELTQRLMHVSGMNEGEWDMGGRIAGERGKEYVLVRNDGVEGGWALGVVSNKKGRKKEDAIDLEEDGNETKEETPSEEDEEFEDVAIEGVNRIPQSWKKKRHEAREVDYDISYEEATERIAKKRKAVYDARRRAAEQSAEPATHQDKAQLAAQSATAASDAKTEEGTMFVDQGDDSDEDAVFENVEVRLPTDEEEDDLQKAIAMSLEKPEDEGGFIIDEPEEKALGDEDDNAFDLQAALAEARESKYVSKTNVRKRSPPPKQAKTNFSGPLPFESLNLGQSLLGKKKLKKVEESISGGFDRDAGDAAFKKPNVQPTPDWFNAAPTTDDMQLTEPDKSYDSDDHVTYGSEDKNRREILHKQATKEVINLEDDYDEKPSQHPSPDVYVGDQEDWEMSNDDEEKKRRQEEADRATLEAEEIAEARRKALEEEREKRYVLARQIAAENEEPTMNELAEEVQAKPPPPSKVPDFQPMLKDAEENVLLEVAEEVEWSESDHEDPPEAPAVVPLDTAGTTGQADEDDDLFEDVEVPTSPPRPIFRKATPPPRAQEPPEIDESMFIDDDENEPGQDQNNQVPAPQEEDFLADDSDDELMRQLAIEAEEHDRFASSLNNNNTPKDPDTARHDYEAELKQLRNQQKKDRRDADEVTQTMIAECQALLRLFGLPYITAPMEAEAQCAELVHLGLVDGIVTDDSDIFLFGGTRIYKNMFNAAKFVECYLASDLEKEYALNRRKLIRFAHLLGSDYTEGIPGIGPVTALEIISDFTDLTSFKEWTLKIQLGAQTPSALADQLTTPFRRKFKKTVQKKLFLPTNFPDLRVDQAYLEPEVDSNPEGFQWGVPDLDKLRSFLMATIGWSQERTDEILVPVVRDMNKREAEGVQSNITRFFAGGIGVGGRGINGANERTETSRAVGEEVAEGTAPRNRTGKESGRMKNAYKRLRSEAGKKKNDGLDEIDADYETVKDQNGSEDVTNNHDATNLAEKTYRADNGDSDDENFSSAGEHRKTKRAKKTAPRATTGTRQRHSKKAKI</sequence>
<evidence type="ECO:0000313" key="2">
    <source>
        <dbReference type="Proteomes" id="UP001172386"/>
    </source>
</evidence>
<gene>
    <name evidence="1" type="primary">RAD2</name>
    <name evidence="1" type="ORF">H2198_009065</name>
</gene>
<protein>
    <submittedName>
        <fullName evidence="1">DNA repair protein rad2</fullName>
    </submittedName>
</protein>
<accession>A0ACC2ZVP3</accession>
<comment type="caution">
    <text evidence="1">The sequence shown here is derived from an EMBL/GenBank/DDBJ whole genome shotgun (WGS) entry which is preliminary data.</text>
</comment>